<sequence>MEKTNLHGDKPSMDQISTAELINTILVFLQTVQRKQQATKSHHT</sequence>
<evidence type="ECO:0000313" key="1">
    <source>
        <dbReference type="EMBL" id="JAH59995.1"/>
    </source>
</evidence>
<reference evidence="1" key="2">
    <citation type="journal article" date="2015" name="Fish Shellfish Immunol.">
        <title>Early steps in the European eel (Anguilla anguilla)-Vibrio vulnificus interaction in the gills: Role of the RtxA13 toxin.</title>
        <authorList>
            <person name="Callol A."/>
            <person name="Pajuelo D."/>
            <person name="Ebbesson L."/>
            <person name="Teles M."/>
            <person name="MacKenzie S."/>
            <person name="Amaro C."/>
        </authorList>
    </citation>
    <scope>NUCLEOTIDE SEQUENCE</scope>
</reference>
<dbReference type="AlphaFoldDB" id="A0A0E9U498"/>
<name>A0A0E9U498_ANGAN</name>
<reference evidence="1" key="1">
    <citation type="submission" date="2014-11" db="EMBL/GenBank/DDBJ databases">
        <authorList>
            <person name="Amaro Gonzalez C."/>
        </authorList>
    </citation>
    <scope>NUCLEOTIDE SEQUENCE</scope>
</reference>
<accession>A0A0E9U498</accession>
<protein>
    <submittedName>
        <fullName evidence="1">Uncharacterized protein</fullName>
    </submittedName>
</protein>
<proteinExistence type="predicted"/>
<organism evidence="1">
    <name type="scientific">Anguilla anguilla</name>
    <name type="common">European freshwater eel</name>
    <name type="synonym">Muraena anguilla</name>
    <dbReference type="NCBI Taxonomy" id="7936"/>
    <lineage>
        <taxon>Eukaryota</taxon>
        <taxon>Metazoa</taxon>
        <taxon>Chordata</taxon>
        <taxon>Craniata</taxon>
        <taxon>Vertebrata</taxon>
        <taxon>Euteleostomi</taxon>
        <taxon>Actinopterygii</taxon>
        <taxon>Neopterygii</taxon>
        <taxon>Teleostei</taxon>
        <taxon>Anguilliformes</taxon>
        <taxon>Anguillidae</taxon>
        <taxon>Anguilla</taxon>
    </lineage>
</organism>
<dbReference type="EMBL" id="GBXM01048582">
    <property type="protein sequence ID" value="JAH59995.1"/>
    <property type="molecule type" value="Transcribed_RNA"/>
</dbReference>